<keyword evidence="4 6" id="KW-0092">Biotin</keyword>
<dbReference type="InterPro" id="IPR003142">
    <property type="entry name" value="BPL_C"/>
</dbReference>
<keyword evidence="9" id="KW-1185">Reference proteome</keyword>
<dbReference type="NCBIfam" id="NF008847">
    <property type="entry name" value="PRK11886.1-2"/>
    <property type="match status" value="1"/>
</dbReference>
<keyword evidence="3 6" id="KW-0067">ATP-binding</keyword>
<comment type="similarity">
    <text evidence="6">Belongs to the biotin--protein ligase family.</text>
</comment>
<dbReference type="SUPFAM" id="SSF55681">
    <property type="entry name" value="Class II aaRS and biotin synthetases"/>
    <property type="match status" value="1"/>
</dbReference>
<evidence type="ECO:0000256" key="5">
    <source>
        <dbReference type="ARBA" id="ARBA00047846"/>
    </source>
</evidence>
<keyword evidence="6" id="KW-0804">Transcription</keyword>
<dbReference type="Gene3D" id="1.10.10.10">
    <property type="entry name" value="Winged helix-like DNA-binding domain superfamily/Winged helix DNA-binding domain"/>
    <property type="match status" value="1"/>
</dbReference>
<reference evidence="8 9" key="1">
    <citation type="journal article" date="2022" name="Mar. Drugs">
        <title>Bioassay-Guided Fractionation Leads to the Detection of Cholic Acid Generated by the Rare Thalassomonas sp.</title>
        <authorList>
            <person name="Pheiffer F."/>
            <person name="Schneider Y.K."/>
            <person name="Hansen E.H."/>
            <person name="Andersen J.H."/>
            <person name="Isaksson J."/>
            <person name="Busche T."/>
            <person name="R C."/>
            <person name="Kalinowski J."/>
            <person name="Zyl L.V."/>
            <person name="Trindade M."/>
        </authorList>
    </citation>
    <scope>NUCLEOTIDE SEQUENCE [LARGE SCALE GENOMIC DNA]</scope>
    <source>
        <strain evidence="8 9">A5K-61T</strain>
    </source>
</reference>
<dbReference type="Gene3D" id="3.30.930.10">
    <property type="entry name" value="Bira Bifunctional Protein, Domain 2"/>
    <property type="match status" value="1"/>
</dbReference>
<dbReference type="InterPro" id="IPR004143">
    <property type="entry name" value="BPL_LPL_catalytic"/>
</dbReference>
<dbReference type="NCBIfam" id="TIGR00121">
    <property type="entry name" value="birA_ligase"/>
    <property type="match status" value="1"/>
</dbReference>
<feature type="binding site" evidence="6">
    <location>
        <position position="187"/>
    </location>
    <ligand>
        <name>biotin</name>
        <dbReference type="ChEBI" id="CHEBI:57586"/>
    </ligand>
</feature>
<dbReference type="PANTHER" id="PTHR12835">
    <property type="entry name" value="BIOTIN PROTEIN LIGASE"/>
    <property type="match status" value="1"/>
</dbReference>
<dbReference type="InterPro" id="IPR008988">
    <property type="entry name" value="Transcriptional_repressor_C"/>
</dbReference>
<evidence type="ECO:0000256" key="4">
    <source>
        <dbReference type="ARBA" id="ARBA00023267"/>
    </source>
</evidence>
<dbReference type="RefSeq" id="WP_274051690.1">
    <property type="nucleotide sequence ID" value="NZ_CP059693.1"/>
</dbReference>
<dbReference type="EC" id="6.3.4.15" evidence="6"/>
<protein>
    <recommendedName>
        <fullName evidence="6">Bifunctional ligase/repressor BirA</fullName>
    </recommendedName>
    <alternativeName>
        <fullName evidence="6">Biotin operon repressor</fullName>
    </alternativeName>
    <alternativeName>
        <fullName evidence="6">Biotin--[acetyl-CoA-carboxylase] ligase</fullName>
        <ecNumber evidence="6">6.3.4.15</ecNumber>
    </alternativeName>
    <alternativeName>
        <fullName evidence="6">Biotin--protein ligase</fullName>
    </alternativeName>
    <alternativeName>
        <fullName evidence="6">Biotin-[acetyl-CoA carboxylase] synthetase</fullName>
    </alternativeName>
</protein>
<sequence length="329" mass="36262">MSKSLREHLIRQLADGEFVSGETLGQQFGVSRAAVSKHINALAEMGLDIFRVSGKGYKLAQPLDLLNSDKIRAILTANGLENMLEVHNLIDSTNSYLLRRLPNNLKQGQVCIAEYQSAGRGRRGRQWISPFGSHVYLSMYWQLEQGMSAAMGLSLVTALAVSDAINELFNIEVQLKWPNDIYMSGVKLAGILIDLEGQALGACHSVIGIGLNLAMPQQSAEQVDQPWTDLKSHTQAALDRNMLCSAIIKCLTRRLEQHKAFGLTPMLDEWLQQDFYLNKPVKLLTGERVTSGICRGINNQGALLLETGGQVKAIYGGEVSLRADNDRIN</sequence>
<evidence type="ECO:0000313" key="9">
    <source>
        <dbReference type="Proteomes" id="UP001215231"/>
    </source>
</evidence>
<dbReference type="Proteomes" id="UP001215231">
    <property type="component" value="Chromosome"/>
</dbReference>
<dbReference type="InterPro" id="IPR045864">
    <property type="entry name" value="aa-tRNA-synth_II/BPL/LPL"/>
</dbReference>
<dbReference type="InterPro" id="IPR030855">
    <property type="entry name" value="Bifunct_BirA"/>
</dbReference>
<feature type="binding site" evidence="6">
    <location>
        <position position="116"/>
    </location>
    <ligand>
        <name>biotin</name>
        <dbReference type="ChEBI" id="CHEBI:57586"/>
    </ligand>
</feature>
<dbReference type="GO" id="GO:0004077">
    <property type="term" value="F:biotin--[biotin carboxyl-carrier protein] ligase activity"/>
    <property type="evidence" value="ECO:0007669"/>
    <property type="project" value="UniProtKB-EC"/>
</dbReference>
<feature type="binding site" evidence="6">
    <location>
        <begin position="92"/>
        <end position="94"/>
    </location>
    <ligand>
        <name>biotin</name>
        <dbReference type="ChEBI" id="CHEBI:57586"/>
    </ligand>
</feature>
<comment type="catalytic activity">
    <reaction evidence="5 6">
        <text>biotin + L-lysyl-[protein] + ATP = N(6)-biotinyl-L-lysyl-[protein] + AMP + diphosphate + H(+)</text>
        <dbReference type="Rhea" id="RHEA:11756"/>
        <dbReference type="Rhea" id="RHEA-COMP:9752"/>
        <dbReference type="Rhea" id="RHEA-COMP:10505"/>
        <dbReference type="ChEBI" id="CHEBI:15378"/>
        <dbReference type="ChEBI" id="CHEBI:29969"/>
        <dbReference type="ChEBI" id="CHEBI:30616"/>
        <dbReference type="ChEBI" id="CHEBI:33019"/>
        <dbReference type="ChEBI" id="CHEBI:57586"/>
        <dbReference type="ChEBI" id="CHEBI:83144"/>
        <dbReference type="ChEBI" id="CHEBI:456215"/>
        <dbReference type="EC" id="6.3.4.15"/>
    </reaction>
</comment>
<evidence type="ECO:0000256" key="2">
    <source>
        <dbReference type="ARBA" id="ARBA00022741"/>
    </source>
</evidence>
<proteinExistence type="inferred from homology"/>
<evidence type="ECO:0000313" key="8">
    <source>
        <dbReference type="EMBL" id="WDE11541.1"/>
    </source>
</evidence>
<dbReference type="InterPro" id="IPR036390">
    <property type="entry name" value="WH_DNA-bd_sf"/>
</dbReference>
<evidence type="ECO:0000256" key="3">
    <source>
        <dbReference type="ARBA" id="ARBA00022840"/>
    </source>
</evidence>
<dbReference type="Pfam" id="PF03099">
    <property type="entry name" value="BPL_LplA_LipB"/>
    <property type="match status" value="1"/>
</dbReference>
<feature type="DNA-binding region" description="H-T-H motif" evidence="6">
    <location>
        <begin position="21"/>
        <end position="40"/>
    </location>
</feature>
<dbReference type="Gene3D" id="2.30.30.100">
    <property type="match status" value="1"/>
</dbReference>
<keyword evidence="6" id="KW-0805">Transcription regulation</keyword>
<feature type="domain" description="BPL/LPL catalytic" evidence="7">
    <location>
        <begin position="69"/>
        <end position="259"/>
    </location>
</feature>
<name>A0ABY7VDW9_9GAMM</name>
<keyword evidence="6" id="KW-0678">Repressor</keyword>
<dbReference type="PANTHER" id="PTHR12835:SF5">
    <property type="entry name" value="BIOTIN--PROTEIN LIGASE"/>
    <property type="match status" value="1"/>
</dbReference>
<dbReference type="InterPro" id="IPR013196">
    <property type="entry name" value="HTH_11"/>
</dbReference>
<gene>
    <name evidence="6 8" type="primary">birA</name>
    <name evidence="8" type="ORF">H3N35_25600</name>
</gene>
<dbReference type="CDD" id="cd16442">
    <property type="entry name" value="BPL"/>
    <property type="match status" value="1"/>
</dbReference>
<evidence type="ECO:0000256" key="1">
    <source>
        <dbReference type="ARBA" id="ARBA00022598"/>
    </source>
</evidence>
<keyword evidence="2 6" id="KW-0547">Nucleotide-binding</keyword>
<dbReference type="Pfam" id="PF08279">
    <property type="entry name" value="HTH_11"/>
    <property type="match status" value="1"/>
</dbReference>
<dbReference type="SUPFAM" id="SSF50037">
    <property type="entry name" value="C-terminal domain of transcriptional repressors"/>
    <property type="match status" value="1"/>
</dbReference>
<dbReference type="SUPFAM" id="SSF46785">
    <property type="entry name" value="Winged helix' DNA-binding domain"/>
    <property type="match status" value="1"/>
</dbReference>
<dbReference type="InterPro" id="IPR004408">
    <property type="entry name" value="Biotin_CoA_COase_ligase"/>
</dbReference>
<accession>A0ABY7VDW9</accession>
<organism evidence="8 9">
    <name type="scientific">Thalassomonas haliotis</name>
    <dbReference type="NCBI Taxonomy" id="485448"/>
    <lineage>
        <taxon>Bacteria</taxon>
        <taxon>Pseudomonadati</taxon>
        <taxon>Pseudomonadota</taxon>
        <taxon>Gammaproteobacteria</taxon>
        <taxon>Alteromonadales</taxon>
        <taxon>Colwelliaceae</taxon>
        <taxon>Thalassomonas</taxon>
    </lineage>
</organism>
<dbReference type="InterPro" id="IPR036388">
    <property type="entry name" value="WH-like_DNA-bd_sf"/>
</dbReference>
<evidence type="ECO:0000256" key="6">
    <source>
        <dbReference type="HAMAP-Rule" id="MF_00978"/>
    </source>
</evidence>
<keyword evidence="6" id="KW-0238">DNA-binding</keyword>
<feature type="binding site" evidence="6">
    <location>
        <begin position="120"/>
        <end position="122"/>
    </location>
    <ligand>
        <name>biotin</name>
        <dbReference type="ChEBI" id="CHEBI:57586"/>
    </ligand>
</feature>
<comment type="function">
    <text evidence="6">Acts both as a biotin--[acetyl-CoA-carboxylase] ligase and a biotin-operon repressor. In the presence of ATP, BirA activates biotin to form the BirA-biotinyl-5'-adenylate (BirA-bio-5'-AMP or holoBirA) complex. HoloBirA can either transfer the biotinyl moiety to the biotin carboxyl carrier protein (BCCP) subunit of acetyl-CoA carboxylase, or bind to the biotin operator site and inhibit transcription of the operon.</text>
</comment>
<dbReference type="HAMAP" id="MF_00978">
    <property type="entry name" value="Bifunct_BirA"/>
    <property type="match status" value="1"/>
</dbReference>
<dbReference type="PROSITE" id="PS51733">
    <property type="entry name" value="BPL_LPL_CATALYTIC"/>
    <property type="match status" value="1"/>
</dbReference>
<dbReference type="EMBL" id="CP059693">
    <property type="protein sequence ID" value="WDE11541.1"/>
    <property type="molecule type" value="Genomic_DNA"/>
</dbReference>
<dbReference type="Pfam" id="PF02237">
    <property type="entry name" value="BPL_C"/>
    <property type="match status" value="1"/>
</dbReference>
<keyword evidence="1 6" id="KW-0436">Ligase</keyword>
<evidence type="ECO:0000259" key="7">
    <source>
        <dbReference type="PROSITE" id="PS51733"/>
    </source>
</evidence>